<gene>
    <name evidence="2" type="ORF">H2O64_18425</name>
</gene>
<protein>
    <submittedName>
        <fullName evidence="2">Uncharacterized protein</fullName>
    </submittedName>
</protein>
<organism evidence="2 3">
    <name type="scientific">Kordia aestuariivivens</name>
    <dbReference type="NCBI Taxonomy" id="2759037"/>
    <lineage>
        <taxon>Bacteria</taxon>
        <taxon>Pseudomonadati</taxon>
        <taxon>Bacteroidota</taxon>
        <taxon>Flavobacteriia</taxon>
        <taxon>Flavobacteriales</taxon>
        <taxon>Flavobacteriaceae</taxon>
        <taxon>Kordia</taxon>
    </lineage>
</organism>
<accession>A0ABR7QDK9</accession>
<keyword evidence="3" id="KW-1185">Reference proteome</keyword>
<feature type="transmembrane region" description="Helical" evidence="1">
    <location>
        <begin position="6"/>
        <end position="22"/>
    </location>
</feature>
<feature type="transmembrane region" description="Helical" evidence="1">
    <location>
        <begin position="43"/>
        <end position="64"/>
    </location>
</feature>
<keyword evidence="1" id="KW-0812">Transmembrane</keyword>
<feature type="transmembrane region" description="Helical" evidence="1">
    <location>
        <begin position="80"/>
        <end position="100"/>
    </location>
</feature>
<proteinExistence type="predicted"/>
<keyword evidence="1" id="KW-0472">Membrane</keyword>
<evidence type="ECO:0000313" key="3">
    <source>
        <dbReference type="Proteomes" id="UP000619238"/>
    </source>
</evidence>
<evidence type="ECO:0000256" key="1">
    <source>
        <dbReference type="SAM" id="Phobius"/>
    </source>
</evidence>
<evidence type="ECO:0000313" key="2">
    <source>
        <dbReference type="EMBL" id="MBC8756655.1"/>
    </source>
</evidence>
<dbReference type="RefSeq" id="WP_187563698.1">
    <property type="nucleotide sequence ID" value="NZ_JACGWS010000013.1"/>
</dbReference>
<comment type="caution">
    <text evidence="2">The sequence shown here is derived from an EMBL/GenBank/DDBJ whole genome shotgun (WGS) entry which is preliminary data.</text>
</comment>
<name>A0ABR7QDK9_9FLAO</name>
<dbReference type="EMBL" id="JACGWS010000013">
    <property type="protein sequence ID" value="MBC8756655.1"/>
    <property type="molecule type" value="Genomic_DNA"/>
</dbReference>
<keyword evidence="1" id="KW-1133">Transmembrane helix</keyword>
<dbReference type="Proteomes" id="UP000619238">
    <property type="component" value="Unassembled WGS sequence"/>
</dbReference>
<reference evidence="2 3" key="1">
    <citation type="submission" date="2020-07" db="EMBL/GenBank/DDBJ databases">
        <title>Description of Kordia aestuariivivens sp. nov., isolated from a tidal flat.</title>
        <authorList>
            <person name="Park S."/>
            <person name="Yoon J.-H."/>
        </authorList>
    </citation>
    <scope>NUCLEOTIDE SEQUENCE [LARGE SCALE GENOMIC DNA]</scope>
    <source>
        <strain evidence="2 3">YSTF-M3</strain>
    </source>
</reference>
<sequence length="125" mass="14728">MIARICIVLMIILSIINIFYHIKTFRFYRREEKRNLDKKVSKMLVIGTLCFSAFLLFLVGVSLYNNADKYWANNYSGEDIFFLSFLIFPAFLGFLEVSLLKKRIKRLKTEHDTKGEINDIGNEIF</sequence>